<dbReference type="AlphaFoldDB" id="A0A7Y0F0M7"/>
<sequence length="223" mass="24340">MNLTLADGHIRPGHYECLDVVGDTRVDDGVVFDVMLMRGRMSAHRLRGGVLRMDGELLATDSIDVELLSGNGSIEAGGGIRTRRLEFVGDLKARERIKVLTDLDVSGSLVSAAPMSAEHISVYGVLEAHDLCASGDVRIRPFETLMLRWGCFRQYDRRSTADTIRCRSLDAKDLSCRSVVANTVDLRGASDVQDVRCLTTLSMDRGATARHVSGGCDRVTLSE</sequence>
<name>A0A7Y0F0M7_9BIFI</name>
<accession>A0A7Y0F0M7</accession>
<dbReference type="EMBL" id="JAAIIH010000001">
    <property type="protein sequence ID" value="NMM99867.1"/>
    <property type="molecule type" value="Genomic_DNA"/>
</dbReference>
<protein>
    <submittedName>
        <fullName evidence="1">Uncharacterized protein</fullName>
    </submittedName>
</protein>
<dbReference type="Proteomes" id="UP000588277">
    <property type="component" value="Unassembled WGS sequence"/>
</dbReference>
<dbReference type="RefSeq" id="WP_169275010.1">
    <property type="nucleotide sequence ID" value="NZ_JAAIIH010000001.1"/>
</dbReference>
<gene>
    <name evidence="1" type="ORF">G1C96_0445</name>
</gene>
<comment type="caution">
    <text evidence="1">The sequence shown here is derived from an EMBL/GenBank/DDBJ whole genome shotgun (WGS) entry which is preliminary data.</text>
</comment>
<organism evidence="1 2">
    <name type="scientific">Bifidobacterium moraviense</name>
    <dbReference type="NCBI Taxonomy" id="2675323"/>
    <lineage>
        <taxon>Bacteria</taxon>
        <taxon>Bacillati</taxon>
        <taxon>Actinomycetota</taxon>
        <taxon>Actinomycetes</taxon>
        <taxon>Bifidobacteriales</taxon>
        <taxon>Bifidobacteriaceae</taxon>
        <taxon>Bifidobacterium</taxon>
    </lineage>
</organism>
<proteinExistence type="predicted"/>
<keyword evidence="2" id="KW-1185">Reference proteome</keyword>
<evidence type="ECO:0000313" key="2">
    <source>
        <dbReference type="Proteomes" id="UP000588277"/>
    </source>
</evidence>
<evidence type="ECO:0000313" key="1">
    <source>
        <dbReference type="EMBL" id="NMM99867.1"/>
    </source>
</evidence>
<reference evidence="1 2" key="1">
    <citation type="submission" date="2020-02" db="EMBL/GenBank/DDBJ databases">
        <title>Characterization of phylogenetic diversity of novel bifidobacterial species isolated in Czech ZOOs.</title>
        <authorList>
            <person name="Lugli G.A."/>
            <person name="Vera N.B."/>
            <person name="Ventura M."/>
        </authorList>
    </citation>
    <scope>NUCLEOTIDE SEQUENCE [LARGE SCALE GENOMIC DNA]</scope>
    <source>
        <strain evidence="1 2">DSM 109958</strain>
    </source>
</reference>